<evidence type="ECO:0000256" key="2">
    <source>
        <dbReference type="SAM" id="MobiDB-lite"/>
    </source>
</evidence>
<feature type="region of interest" description="Disordered" evidence="2">
    <location>
        <begin position="511"/>
        <end position="549"/>
    </location>
</feature>
<evidence type="ECO:0000313" key="4">
    <source>
        <dbReference type="EMBL" id="MBE0563669.1"/>
    </source>
</evidence>
<sequence length="549" mass="62440">MSSNLQSVTGRAIVKKSLDEWLDEIDYADLNNGTYVPSEFALIYMNFIKLVNGAEGESHKTPPVHLKMLDKLSSSTSEQIANLCFRGAAKTTLFFEYLVLFIAVYGVLPGFGDITGMIYVSDSMDNGVKSARKNIEFRYHNSDFLKEWLPDATFTDNYLEFTNKDGHRLGIKMFGAKTGIRGTKIFGKRPPLAILDDLISDDDAKSVAAMNAIKDTVYKGVNYALDPTRRKIVFNGTPFHAEDIMIEAVESGAWDVNVWPVCERWPCTREEFIGAWEDRFTYEFIATQYENAVLTGKVAGFMQELMLRITSDEERLVQDAEIKEYKRALLLNQKSAYNFYITTDFATSDKQTADFSVISVWAHNWNGDWFWVDGFCERTTMDKSIDELFRLVQMYNPQSVGVEVTGQQLAFIKWLQEQMQVRNIWFNFASSEKSGAAGIRPVVNKLTRFNLVVPLFKAGKMFFPEEMKASKIMSYFYSQMRLATRSGLKGKDDCIDTISMLMYMNAWKPSEPAGTSTSDDKSMMGHNGGPDWDEDERQVESHALDSYVV</sequence>
<dbReference type="Gene3D" id="3.30.420.240">
    <property type="match status" value="1"/>
</dbReference>
<name>A0A8I0TBF4_BRUAN</name>
<reference evidence="4" key="2">
    <citation type="submission" date="2020-10" db="EMBL/GenBank/DDBJ databases">
        <title>Enrichment of novel Verrucomicrobia, Bacteroidetes and Krumholzibacteria in an oxygen-limited, methane- and iron-fed bioreactor inoculated with Bothnian Sea sediments.</title>
        <authorList>
            <person name="Martins P.D."/>
            <person name="de Jong A."/>
            <person name="Lenstra W.K."/>
            <person name="van Helmond N.A.G.M."/>
            <person name="Slomp C.P."/>
            <person name="Jetten M.S.M."/>
            <person name="Welte C.U."/>
            <person name="Rasigraf O."/>
        </authorList>
    </citation>
    <scope>NUCLEOTIDE SEQUENCE</scope>
    <source>
        <strain evidence="4">MAG47</strain>
    </source>
</reference>
<organism evidence="4 5">
    <name type="scientific">Brucella anthropi</name>
    <name type="common">Ochrobactrum anthropi</name>
    <dbReference type="NCBI Taxonomy" id="529"/>
    <lineage>
        <taxon>Bacteria</taxon>
        <taxon>Pseudomonadati</taxon>
        <taxon>Pseudomonadota</taxon>
        <taxon>Alphaproteobacteria</taxon>
        <taxon>Hyphomicrobiales</taxon>
        <taxon>Brucellaceae</taxon>
        <taxon>Brucella/Ochrobactrum group</taxon>
        <taxon>Brucella</taxon>
    </lineage>
</organism>
<keyword evidence="1" id="KW-1188">Viral release from host cell</keyword>
<comment type="caution">
    <text evidence="4">The sequence shown here is derived from an EMBL/GenBank/DDBJ whole genome shotgun (WGS) entry which is preliminary data.</text>
</comment>
<reference evidence="4" key="1">
    <citation type="submission" date="2020-09" db="EMBL/GenBank/DDBJ databases">
        <authorList>
            <person name="Dalcin Martins P."/>
        </authorList>
    </citation>
    <scope>NUCLEOTIDE SEQUENCE</scope>
    <source>
        <strain evidence="4">MAG47</strain>
    </source>
</reference>
<dbReference type="Pfam" id="PF17289">
    <property type="entry name" value="Terminase_6C"/>
    <property type="match status" value="1"/>
</dbReference>
<gene>
    <name evidence="4" type="ORF">IH622_23020</name>
</gene>
<protein>
    <recommendedName>
        <fullName evidence="3">Terminase large subunit gp17-like C-terminal domain-containing protein</fullName>
    </recommendedName>
</protein>
<dbReference type="Proteomes" id="UP000642265">
    <property type="component" value="Unassembled WGS sequence"/>
</dbReference>
<feature type="domain" description="Terminase large subunit gp17-like C-terminal" evidence="3">
    <location>
        <begin position="341"/>
        <end position="504"/>
    </location>
</feature>
<evidence type="ECO:0000313" key="5">
    <source>
        <dbReference type="Proteomes" id="UP000642265"/>
    </source>
</evidence>
<evidence type="ECO:0000256" key="1">
    <source>
        <dbReference type="ARBA" id="ARBA00022612"/>
    </source>
</evidence>
<dbReference type="InterPro" id="IPR035421">
    <property type="entry name" value="Terminase_6C"/>
</dbReference>
<dbReference type="AlphaFoldDB" id="A0A8I0TBF4"/>
<evidence type="ECO:0000259" key="3">
    <source>
        <dbReference type="Pfam" id="PF17289"/>
    </source>
</evidence>
<accession>A0A8I0TBF4</accession>
<proteinExistence type="predicted"/>
<dbReference type="EMBL" id="JACZKO010000063">
    <property type="protein sequence ID" value="MBE0563669.1"/>
    <property type="molecule type" value="Genomic_DNA"/>
</dbReference>